<evidence type="ECO:0000313" key="1">
    <source>
        <dbReference type="EMBL" id="KAA6393879.1"/>
    </source>
</evidence>
<protein>
    <submittedName>
        <fullName evidence="1">Uncharacterized protein</fullName>
    </submittedName>
</protein>
<dbReference type="EMBL" id="SNRW01002110">
    <property type="protein sequence ID" value="KAA6393879.1"/>
    <property type="molecule type" value="Genomic_DNA"/>
</dbReference>
<sequence length="91" mass="10100">MKELYGTDIAMDQNAELIILKEDDDSKEIDKKGWISAIGGMNLGIYEVNIYSDSSTLNIPLIYIEDTATSVELGQANFIDSRLQLEGINVD</sequence>
<reference evidence="1 2" key="1">
    <citation type="submission" date="2019-03" db="EMBL/GenBank/DDBJ databases">
        <title>Single cell metagenomics reveals metabolic interactions within the superorganism composed of flagellate Streblomastix strix and complex community of Bacteroidetes bacteria on its surface.</title>
        <authorList>
            <person name="Treitli S.C."/>
            <person name="Kolisko M."/>
            <person name="Husnik F."/>
            <person name="Keeling P."/>
            <person name="Hampl V."/>
        </authorList>
    </citation>
    <scope>NUCLEOTIDE SEQUENCE [LARGE SCALE GENOMIC DNA]</scope>
    <source>
        <strain evidence="1">ST1C</strain>
    </source>
</reference>
<organism evidence="1 2">
    <name type="scientific">Streblomastix strix</name>
    <dbReference type="NCBI Taxonomy" id="222440"/>
    <lineage>
        <taxon>Eukaryota</taxon>
        <taxon>Metamonada</taxon>
        <taxon>Preaxostyla</taxon>
        <taxon>Oxymonadida</taxon>
        <taxon>Streblomastigidae</taxon>
        <taxon>Streblomastix</taxon>
    </lineage>
</organism>
<accession>A0A5J4WHU3</accession>
<dbReference type="Proteomes" id="UP000324800">
    <property type="component" value="Unassembled WGS sequence"/>
</dbReference>
<name>A0A5J4WHU3_9EUKA</name>
<proteinExistence type="predicted"/>
<gene>
    <name evidence="1" type="ORF">EZS28_010590</name>
</gene>
<comment type="caution">
    <text evidence="1">The sequence shown here is derived from an EMBL/GenBank/DDBJ whole genome shotgun (WGS) entry which is preliminary data.</text>
</comment>
<dbReference type="AlphaFoldDB" id="A0A5J4WHU3"/>
<evidence type="ECO:0000313" key="2">
    <source>
        <dbReference type="Proteomes" id="UP000324800"/>
    </source>
</evidence>